<evidence type="ECO:0000313" key="11">
    <source>
        <dbReference type="EMBL" id="KZV94547.1"/>
    </source>
</evidence>
<keyword evidence="12" id="KW-1185">Reference proteome</keyword>
<keyword evidence="4" id="KW-0146">Chitin degradation</keyword>
<comment type="catalytic activity">
    <reaction evidence="1">
        <text>Random endo-hydrolysis of N-acetyl-beta-D-glucosaminide (1-&gt;4)-beta-linkages in chitin and chitodextrins.</text>
        <dbReference type="EC" id="3.2.1.14"/>
    </reaction>
</comment>
<dbReference type="PANTHER" id="PTHR45708:SF49">
    <property type="entry name" value="ENDOCHITINASE"/>
    <property type="match status" value="1"/>
</dbReference>
<dbReference type="GO" id="GO:0006032">
    <property type="term" value="P:chitin catabolic process"/>
    <property type="evidence" value="ECO:0007669"/>
    <property type="project" value="UniProtKB-KW"/>
</dbReference>
<dbReference type="InterPro" id="IPR017853">
    <property type="entry name" value="GH"/>
</dbReference>
<keyword evidence="3 8" id="KW-0378">Hydrolase</keyword>
<evidence type="ECO:0000256" key="2">
    <source>
        <dbReference type="ARBA" id="ARBA00012729"/>
    </source>
</evidence>
<dbReference type="EC" id="3.2.1.14" evidence="2"/>
<dbReference type="InterPro" id="IPR001579">
    <property type="entry name" value="Glyco_hydro_18_chit_AS"/>
</dbReference>
<feature type="domain" description="GH18" evidence="10">
    <location>
        <begin position="1"/>
        <end position="246"/>
    </location>
</feature>
<comment type="similarity">
    <text evidence="9">Belongs to the glycosyl hydrolase 18 family.</text>
</comment>
<evidence type="ECO:0000256" key="7">
    <source>
        <dbReference type="ARBA" id="ARBA00023326"/>
    </source>
</evidence>
<evidence type="ECO:0000259" key="10">
    <source>
        <dbReference type="PROSITE" id="PS51910"/>
    </source>
</evidence>
<dbReference type="GO" id="GO:0008843">
    <property type="term" value="F:endochitinase activity"/>
    <property type="evidence" value="ECO:0007669"/>
    <property type="project" value="UniProtKB-EC"/>
</dbReference>
<evidence type="ECO:0000256" key="4">
    <source>
        <dbReference type="ARBA" id="ARBA00023024"/>
    </source>
</evidence>
<sequence>MSKDKDYRASDQSSVWPQLDDGARQKIVDDYHQAGKTIRISLFGSEDYPLTYKGDPTIIAQKAADFVKQNNLDGVDVDYEDTGSFNQNGDGENFLITLTQELRKALPSPQYLISHAPQSPYFASNDMYPQGAYLKVHKEVGDQIDFYNVQFYNQGDGAYDSCDGLYNNSPEWAPDTTVSGIIKSGIPAEKVIIGKLGEASDGGNGYMSPSDIGSCISQQSTKPGGVMAWEWIHAGPDWIKAAKGDL</sequence>
<dbReference type="OrthoDB" id="2721240at2759"/>
<gene>
    <name evidence="11" type="ORF">EXIGLDRAFT_611616</name>
</gene>
<accession>A0A165J9Z8</accession>
<dbReference type="GO" id="GO:0000272">
    <property type="term" value="P:polysaccharide catabolic process"/>
    <property type="evidence" value="ECO:0007669"/>
    <property type="project" value="UniProtKB-KW"/>
</dbReference>
<evidence type="ECO:0000256" key="5">
    <source>
        <dbReference type="ARBA" id="ARBA00023277"/>
    </source>
</evidence>
<evidence type="ECO:0000256" key="8">
    <source>
        <dbReference type="RuleBase" id="RU000489"/>
    </source>
</evidence>
<dbReference type="InParanoid" id="A0A165J9Z8"/>
<dbReference type="PROSITE" id="PS51910">
    <property type="entry name" value="GH18_2"/>
    <property type="match status" value="1"/>
</dbReference>
<proteinExistence type="inferred from homology"/>
<dbReference type="InterPro" id="IPR050542">
    <property type="entry name" value="Glycosyl_Hydrlase18_Chitinase"/>
</dbReference>
<protein>
    <recommendedName>
        <fullName evidence="2">chitinase</fullName>
        <ecNumber evidence="2">3.2.1.14</ecNumber>
    </recommendedName>
</protein>
<dbReference type="SUPFAM" id="SSF51445">
    <property type="entry name" value="(Trans)glycosidases"/>
    <property type="match status" value="1"/>
</dbReference>
<dbReference type="Proteomes" id="UP000077266">
    <property type="component" value="Unassembled WGS sequence"/>
</dbReference>
<keyword evidence="6 8" id="KW-0326">Glycosidase</keyword>
<reference evidence="11 12" key="1">
    <citation type="journal article" date="2016" name="Mol. Biol. Evol.">
        <title>Comparative Genomics of Early-Diverging Mushroom-Forming Fungi Provides Insights into the Origins of Lignocellulose Decay Capabilities.</title>
        <authorList>
            <person name="Nagy L.G."/>
            <person name="Riley R."/>
            <person name="Tritt A."/>
            <person name="Adam C."/>
            <person name="Daum C."/>
            <person name="Floudas D."/>
            <person name="Sun H."/>
            <person name="Yadav J.S."/>
            <person name="Pangilinan J."/>
            <person name="Larsson K.H."/>
            <person name="Matsuura K."/>
            <person name="Barry K."/>
            <person name="Labutti K."/>
            <person name="Kuo R."/>
            <person name="Ohm R.A."/>
            <person name="Bhattacharya S.S."/>
            <person name="Shirouzu T."/>
            <person name="Yoshinaga Y."/>
            <person name="Martin F.M."/>
            <person name="Grigoriev I.V."/>
            <person name="Hibbett D.S."/>
        </authorList>
    </citation>
    <scope>NUCLEOTIDE SEQUENCE [LARGE SCALE GENOMIC DNA]</scope>
    <source>
        <strain evidence="11 12">HHB12029</strain>
    </source>
</reference>
<keyword evidence="5" id="KW-0119">Carbohydrate metabolism</keyword>
<dbReference type="PANTHER" id="PTHR45708">
    <property type="entry name" value="ENDOCHITINASE"/>
    <property type="match status" value="1"/>
</dbReference>
<evidence type="ECO:0000256" key="9">
    <source>
        <dbReference type="RuleBase" id="RU004453"/>
    </source>
</evidence>
<dbReference type="AlphaFoldDB" id="A0A165J9Z8"/>
<dbReference type="PROSITE" id="PS01095">
    <property type="entry name" value="GH18_1"/>
    <property type="match status" value="1"/>
</dbReference>
<evidence type="ECO:0000313" key="12">
    <source>
        <dbReference type="Proteomes" id="UP000077266"/>
    </source>
</evidence>
<dbReference type="EMBL" id="KV425971">
    <property type="protein sequence ID" value="KZV94547.1"/>
    <property type="molecule type" value="Genomic_DNA"/>
</dbReference>
<keyword evidence="7" id="KW-0624">Polysaccharide degradation</keyword>
<dbReference type="Gene3D" id="3.20.20.80">
    <property type="entry name" value="Glycosidases"/>
    <property type="match status" value="1"/>
</dbReference>
<organism evidence="11 12">
    <name type="scientific">Exidia glandulosa HHB12029</name>
    <dbReference type="NCBI Taxonomy" id="1314781"/>
    <lineage>
        <taxon>Eukaryota</taxon>
        <taxon>Fungi</taxon>
        <taxon>Dikarya</taxon>
        <taxon>Basidiomycota</taxon>
        <taxon>Agaricomycotina</taxon>
        <taxon>Agaricomycetes</taxon>
        <taxon>Auriculariales</taxon>
        <taxon>Exidiaceae</taxon>
        <taxon>Exidia</taxon>
    </lineage>
</organism>
<name>A0A165J9Z8_EXIGL</name>
<dbReference type="Pfam" id="PF00704">
    <property type="entry name" value="Glyco_hydro_18"/>
    <property type="match status" value="1"/>
</dbReference>
<evidence type="ECO:0000256" key="1">
    <source>
        <dbReference type="ARBA" id="ARBA00000822"/>
    </source>
</evidence>
<evidence type="ECO:0000256" key="6">
    <source>
        <dbReference type="ARBA" id="ARBA00023295"/>
    </source>
</evidence>
<dbReference type="CDD" id="cd00598">
    <property type="entry name" value="GH18_chitinase-like"/>
    <property type="match status" value="1"/>
</dbReference>
<evidence type="ECO:0000256" key="3">
    <source>
        <dbReference type="ARBA" id="ARBA00022801"/>
    </source>
</evidence>
<dbReference type="InterPro" id="IPR001223">
    <property type="entry name" value="Glyco_hydro18_cat"/>
</dbReference>